<evidence type="ECO:0000313" key="2">
    <source>
        <dbReference type="WBParaSite" id="PS1159_v2.g3770.t1"/>
    </source>
</evidence>
<sequence>MLRRFDAPYGSEHGHSNAGTLIEFLRVTTPSISNNMRTPVPPHFQPPPPPFESPSTDPLSTLATDEDDDSQYETPDRHTGNRISSSIRTGTTENRDERSALIAPENPQISNTMKNGNSYRHSPSLNIEEERHQLLKQNPQTGSYFIPHSCKFYSNGIYQAR</sequence>
<protein>
    <submittedName>
        <fullName evidence="2">Uncharacterized protein</fullName>
    </submittedName>
</protein>
<reference evidence="2" key="1">
    <citation type="submission" date="2022-11" db="UniProtKB">
        <authorList>
            <consortium name="WormBaseParasite"/>
        </authorList>
    </citation>
    <scope>IDENTIFICATION</scope>
</reference>
<name>A0AC35GCT4_9BILA</name>
<proteinExistence type="predicted"/>
<dbReference type="Proteomes" id="UP000887580">
    <property type="component" value="Unplaced"/>
</dbReference>
<dbReference type="WBParaSite" id="PS1159_v2.g3770.t1">
    <property type="protein sequence ID" value="PS1159_v2.g3770.t1"/>
    <property type="gene ID" value="PS1159_v2.g3770"/>
</dbReference>
<evidence type="ECO:0000313" key="1">
    <source>
        <dbReference type="Proteomes" id="UP000887580"/>
    </source>
</evidence>
<accession>A0AC35GCT4</accession>
<organism evidence="1 2">
    <name type="scientific">Panagrolaimus sp. PS1159</name>
    <dbReference type="NCBI Taxonomy" id="55785"/>
    <lineage>
        <taxon>Eukaryota</taxon>
        <taxon>Metazoa</taxon>
        <taxon>Ecdysozoa</taxon>
        <taxon>Nematoda</taxon>
        <taxon>Chromadorea</taxon>
        <taxon>Rhabditida</taxon>
        <taxon>Tylenchina</taxon>
        <taxon>Panagrolaimomorpha</taxon>
        <taxon>Panagrolaimoidea</taxon>
        <taxon>Panagrolaimidae</taxon>
        <taxon>Panagrolaimus</taxon>
    </lineage>
</organism>